<evidence type="ECO:0000256" key="1">
    <source>
        <dbReference type="SAM" id="MobiDB-lite"/>
    </source>
</evidence>
<organism evidence="2 3">
    <name type="scientific">Setaria italica</name>
    <name type="common">Foxtail millet</name>
    <name type="synonym">Panicum italicum</name>
    <dbReference type="NCBI Taxonomy" id="4555"/>
    <lineage>
        <taxon>Eukaryota</taxon>
        <taxon>Viridiplantae</taxon>
        <taxon>Streptophyta</taxon>
        <taxon>Embryophyta</taxon>
        <taxon>Tracheophyta</taxon>
        <taxon>Spermatophyta</taxon>
        <taxon>Magnoliopsida</taxon>
        <taxon>Liliopsida</taxon>
        <taxon>Poales</taxon>
        <taxon>Poaceae</taxon>
        <taxon>PACMAD clade</taxon>
        <taxon>Panicoideae</taxon>
        <taxon>Panicodae</taxon>
        <taxon>Paniceae</taxon>
        <taxon>Cenchrinae</taxon>
        <taxon>Setaria</taxon>
    </lineage>
</organism>
<dbReference type="EnsemblPlants" id="KQK92194">
    <property type="protein sequence ID" value="KQK92194"/>
    <property type="gene ID" value="SETIT_040411mg"/>
</dbReference>
<dbReference type="InParanoid" id="K4ANB4"/>
<sequence>MPDYAIFSGLASVVACLAMYGSMSTVRGLHHTHHGRQPNPGSGSGATQRP</sequence>
<evidence type="ECO:0000313" key="2">
    <source>
        <dbReference type="EnsemblPlants" id="KQK92194"/>
    </source>
</evidence>
<name>K4ANB4_SETIT</name>
<dbReference type="EMBL" id="AGNK02006099">
    <property type="status" value="NOT_ANNOTATED_CDS"/>
    <property type="molecule type" value="Genomic_DNA"/>
</dbReference>
<feature type="compositionally biased region" description="Polar residues" evidence="1">
    <location>
        <begin position="39"/>
        <end position="50"/>
    </location>
</feature>
<accession>K4ANB4</accession>
<dbReference type="HOGENOM" id="CLU_3127883_0_0_1"/>
<reference evidence="2" key="2">
    <citation type="submission" date="2018-08" db="UniProtKB">
        <authorList>
            <consortium name="EnsemblPlants"/>
        </authorList>
    </citation>
    <scope>IDENTIFICATION</scope>
    <source>
        <strain evidence="2">Yugu1</strain>
    </source>
</reference>
<keyword evidence="3" id="KW-1185">Reference proteome</keyword>
<dbReference type="Proteomes" id="UP000004995">
    <property type="component" value="Unassembled WGS sequence"/>
</dbReference>
<protein>
    <submittedName>
        <fullName evidence="2">Uncharacterized protein</fullName>
    </submittedName>
</protein>
<proteinExistence type="predicted"/>
<dbReference type="AlphaFoldDB" id="K4ANB4"/>
<dbReference type="Gramene" id="KQK92194">
    <property type="protein sequence ID" value="KQK92194"/>
    <property type="gene ID" value="SETIT_040411mg"/>
</dbReference>
<evidence type="ECO:0000313" key="3">
    <source>
        <dbReference type="Proteomes" id="UP000004995"/>
    </source>
</evidence>
<reference evidence="3" key="1">
    <citation type="journal article" date="2012" name="Nat. Biotechnol.">
        <title>Reference genome sequence of the model plant Setaria.</title>
        <authorList>
            <person name="Bennetzen J.L."/>
            <person name="Schmutz J."/>
            <person name="Wang H."/>
            <person name="Percifield R."/>
            <person name="Hawkins J."/>
            <person name="Pontaroli A.C."/>
            <person name="Estep M."/>
            <person name="Feng L."/>
            <person name="Vaughn J.N."/>
            <person name="Grimwood J."/>
            <person name="Jenkins J."/>
            <person name="Barry K."/>
            <person name="Lindquist E."/>
            <person name="Hellsten U."/>
            <person name="Deshpande S."/>
            <person name="Wang X."/>
            <person name="Wu X."/>
            <person name="Mitros T."/>
            <person name="Triplett J."/>
            <person name="Yang X."/>
            <person name="Ye C.Y."/>
            <person name="Mauro-Herrera M."/>
            <person name="Wang L."/>
            <person name="Li P."/>
            <person name="Sharma M."/>
            <person name="Sharma R."/>
            <person name="Ronald P.C."/>
            <person name="Panaud O."/>
            <person name="Kellogg E.A."/>
            <person name="Brutnell T.P."/>
            <person name="Doust A.N."/>
            <person name="Tuskan G.A."/>
            <person name="Rokhsar D."/>
            <person name="Devos K.M."/>
        </authorList>
    </citation>
    <scope>NUCLEOTIDE SEQUENCE [LARGE SCALE GENOMIC DNA]</scope>
    <source>
        <strain evidence="3">cv. Yugu1</strain>
    </source>
</reference>
<feature type="region of interest" description="Disordered" evidence="1">
    <location>
        <begin position="29"/>
        <end position="50"/>
    </location>
</feature>